<accession>I2GMS8</accession>
<dbReference type="AlphaFoldDB" id="I2GMS8"/>
<evidence type="ECO:0000313" key="1">
    <source>
        <dbReference type="EMBL" id="CCH55206.1"/>
    </source>
</evidence>
<keyword evidence="2" id="KW-1185">Reference proteome</keyword>
<organism evidence="1 2">
    <name type="scientific">Fibrisoma limi BUZ 3</name>
    <dbReference type="NCBI Taxonomy" id="1185876"/>
    <lineage>
        <taxon>Bacteria</taxon>
        <taxon>Pseudomonadati</taxon>
        <taxon>Bacteroidota</taxon>
        <taxon>Cytophagia</taxon>
        <taxon>Cytophagales</taxon>
        <taxon>Spirosomataceae</taxon>
        <taxon>Fibrisoma</taxon>
    </lineage>
</organism>
<dbReference type="OrthoDB" id="954439at2"/>
<reference evidence="1 2" key="1">
    <citation type="journal article" date="2012" name="J. Bacteriol.">
        <title>Genome Sequence of the Filamentous Bacterium Fibrisoma limi BUZ 3T.</title>
        <authorList>
            <person name="Filippini M."/>
            <person name="Qi W."/>
            <person name="Jaenicke S."/>
            <person name="Goesmann A."/>
            <person name="Smits T.H."/>
            <person name="Bagheri H.C."/>
        </authorList>
    </citation>
    <scope>NUCLEOTIDE SEQUENCE [LARGE SCALE GENOMIC DNA]</scope>
    <source>
        <strain evidence="2">BUZ 3T</strain>
    </source>
</reference>
<dbReference type="EMBL" id="CAIT01000009">
    <property type="protein sequence ID" value="CCH55206.1"/>
    <property type="molecule type" value="Genomic_DNA"/>
</dbReference>
<name>I2GMS8_9BACT</name>
<dbReference type="RefSeq" id="WP_009283776.1">
    <property type="nucleotide sequence ID" value="NZ_CAIT01000009.1"/>
</dbReference>
<dbReference type="STRING" id="1185876.BN8_04447"/>
<dbReference type="Proteomes" id="UP000009309">
    <property type="component" value="Unassembled WGS sequence"/>
</dbReference>
<sequence length="167" mass="18912">MPDLQILPECYADTALVMQFVQNRQLVVHIFGIPNVAKEMQEEAGREHSGMRIGFVDNDKRVPPYLQSFATVLEENKIVIKRKGQTQQYLIVVDKAIESFLLWNARQIGLHVSDYGFSSDIKTFGKALKTSSIGSNNNYLQLLADLHARQAPGFLTLERILNDFITT</sequence>
<gene>
    <name evidence="1" type="ORF">BN8_04447</name>
</gene>
<comment type="caution">
    <text evidence="1">The sequence shown here is derived from an EMBL/GenBank/DDBJ whole genome shotgun (WGS) entry which is preliminary data.</text>
</comment>
<proteinExistence type="predicted"/>
<dbReference type="eggNOG" id="ENOG502ZHW1">
    <property type="taxonomic scope" value="Bacteria"/>
</dbReference>
<protein>
    <submittedName>
        <fullName evidence="1">Uncharacterized protein</fullName>
    </submittedName>
</protein>
<evidence type="ECO:0000313" key="2">
    <source>
        <dbReference type="Proteomes" id="UP000009309"/>
    </source>
</evidence>